<protein>
    <submittedName>
        <fullName evidence="1">Uncharacterized protein</fullName>
    </submittedName>
</protein>
<sequence>MGNGCNNQLQNLYQKSSFFPMLCRLSIKDVSISTYKDHSSSILDDPSSPKVSCIGQVKKNNRVNSFPSTNYKLSNNNSSADSTPTHHQQHHYMKITKLVNFFSSKNLINGGNSIAASPSPIIKNCKSSRSKSCRSRSSSNNNREMMVVAGGKRVCRNVNSVCKNGVLEVNIDKLDPPLPVVKKVQQSGGGGDEVNLWQRRRFVAVKSLHIQQIHLPNDNCIIIIHGVDILNLKVQNESKKLNYLNKLLK</sequence>
<dbReference type="AlphaFoldDB" id="A0AAV3QY30"/>
<dbReference type="EMBL" id="BAABME010023485">
    <property type="protein sequence ID" value="GAA0168121.1"/>
    <property type="molecule type" value="Genomic_DNA"/>
</dbReference>
<evidence type="ECO:0000313" key="2">
    <source>
        <dbReference type="Proteomes" id="UP001454036"/>
    </source>
</evidence>
<dbReference type="PANTHER" id="PTHR36323">
    <property type="entry name" value="MYOTUBULARIN-LIKE PROTEIN"/>
    <property type="match status" value="1"/>
</dbReference>
<keyword evidence="2" id="KW-1185">Reference proteome</keyword>
<reference evidence="1 2" key="1">
    <citation type="submission" date="2024-01" db="EMBL/GenBank/DDBJ databases">
        <title>The complete chloroplast genome sequence of Lithospermum erythrorhizon: insights into the phylogenetic relationship among Boraginaceae species and the maternal lineages of purple gromwells.</title>
        <authorList>
            <person name="Okada T."/>
            <person name="Watanabe K."/>
        </authorList>
    </citation>
    <scope>NUCLEOTIDE SEQUENCE [LARGE SCALE GENOMIC DNA]</scope>
</reference>
<name>A0AAV3QY30_LITER</name>
<dbReference type="Proteomes" id="UP001454036">
    <property type="component" value="Unassembled WGS sequence"/>
</dbReference>
<gene>
    <name evidence="1" type="ORF">LIER_40499</name>
</gene>
<evidence type="ECO:0000313" key="1">
    <source>
        <dbReference type="EMBL" id="GAA0168121.1"/>
    </source>
</evidence>
<comment type="caution">
    <text evidence="1">The sequence shown here is derived from an EMBL/GenBank/DDBJ whole genome shotgun (WGS) entry which is preliminary data.</text>
</comment>
<accession>A0AAV3QY30</accession>
<organism evidence="1 2">
    <name type="scientific">Lithospermum erythrorhizon</name>
    <name type="common">Purple gromwell</name>
    <name type="synonym">Lithospermum officinale var. erythrorhizon</name>
    <dbReference type="NCBI Taxonomy" id="34254"/>
    <lineage>
        <taxon>Eukaryota</taxon>
        <taxon>Viridiplantae</taxon>
        <taxon>Streptophyta</taxon>
        <taxon>Embryophyta</taxon>
        <taxon>Tracheophyta</taxon>
        <taxon>Spermatophyta</taxon>
        <taxon>Magnoliopsida</taxon>
        <taxon>eudicotyledons</taxon>
        <taxon>Gunneridae</taxon>
        <taxon>Pentapetalae</taxon>
        <taxon>asterids</taxon>
        <taxon>lamiids</taxon>
        <taxon>Boraginales</taxon>
        <taxon>Boraginaceae</taxon>
        <taxon>Boraginoideae</taxon>
        <taxon>Lithospermeae</taxon>
        <taxon>Lithospermum</taxon>
    </lineage>
</organism>
<proteinExistence type="predicted"/>
<dbReference type="PANTHER" id="PTHR36323:SF1">
    <property type="entry name" value="MYOTUBULARIN-LIKE PROTEIN"/>
    <property type="match status" value="1"/>
</dbReference>